<dbReference type="AlphaFoldDB" id="A0A9P6E972"/>
<dbReference type="CDD" id="cd17323">
    <property type="entry name" value="MFS_Tpo1_MDR_like"/>
    <property type="match status" value="1"/>
</dbReference>
<comment type="caution">
    <text evidence="8">The sequence shown here is derived from an EMBL/GenBank/DDBJ whole genome shotgun (WGS) entry which is preliminary data.</text>
</comment>
<gene>
    <name evidence="8" type="ORF">CPB83DRAFT_860651</name>
</gene>
<dbReference type="OrthoDB" id="3357846at2759"/>
<organism evidence="8 9">
    <name type="scientific">Crepidotus variabilis</name>
    <dbReference type="NCBI Taxonomy" id="179855"/>
    <lineage>
        <taxon>Eukaryota</taxon>
        <taxon>Fungi</taxon>
        <taxon>Dikarya</taxon>
        <taxon>Basidiomycota</taxon>
        <taxon>Agaricomycotina</taxon>
        <taxon>Agaricomycetes</taxon>
        <taxon>Agaricomycetidae</taxon>
        <taxon>Agaricales</taxon>
        <taxon>Agaricineae</taxon>
        <taxon>Crepidotaceae</taxon>
        <taxon>Crepidotus</taxon>
    </lineage>
</organism>
<feature type="domain" description="Major facilitator superfamily (MFS) profile" evidence="7">
    <location>
        <begin position="163"/>
        <end position="592"/>
    </location>
</feature>
<evidence type="ECO:0000256" key="1">
    <source>
        <dbReference type="ARBA" id="ARBA00004141"/>
    </source>
</evidence>
<dbReference type="GO" id="GO:0015244">
    <property type="term" value="F:fluconazole transmembrane transporter activity"/>
    <property type="evidence" value="ECO:0007669"/>
    <property type="project" value="TreeGrafter"/>
</dbReference>
<feature type="compositionally biased region" description="Polar residues" evidence="5">
    <location>
        <begin position="89"/>
        <end position="104"/>
    </location>
</feature>
<evidence type="ECO:0000259" key="7">
    <source>
        <dbReference type="PROSITE" id="PS50850"/>
    </source>
</evidence>
<name>A0A9P6E972_9AGAR</name>
<feature type="transmembrane region" description="Helical" evidence="6">
    <location>
        <begin position="475"/>
        <end position="496"/>
    </location>
</feature>
<dbReference type="InterPro" id="IPR036259">
    <property type="entry name" value="MFS_trans_sf"/>
</dbReference>
<evidence type="ECO:0000256" key="2">
    <source>
        <dbReference type="ARBA" id="ARBA00022692"/>
    </source>
</evidence>
<feature type="transmembrane region" description="Helical" evidence="6">
    <location>
        <begin position="230"/>
        <end position="249"/>
    </location>
</feature>
<feature type="transmembrane region" description="Helical" evidence="6">
    <location>
        <begin position="435"/>
        <end position="454"/>
    </location>
</feature>
<keyword evidence="3 6" id="KW-1133">Transmembrane helix</keyword>
<feature type="transmembrane region" description="Helical" evidence="6">
    <location>
        <begin position="539"/>
        <end position="560"/>
    </location>
</feature>
<feature type="transmembrane region" description="Helical" evidence="6">
    <location>
        <begin position="255"/>
        <end position="276"/>
    </location>
</feature>
<dbReference type="PANTHER" id="PTHR23502">
    <property type="entry name" value="MAJOR FACILITATOR SUPERFAMILY"/>
    <property type="match status" value="1"/>
</dbReference>
<dbReference type="Pfam" id="PF07690">
    <property type="entry name" value="MFS_1"/>
    <property type="match status" value="1"/>
</dbReference>
<accession>A0A9P6E972</accession>
<proteinExistence type="predicted"/>
<keyword evidence="4 6" id="KW-0472">Membrane</keyword>
<feature type="transmembrane region" description="Helical" evidence="6">
    <location>
        <begin position="572"/>
        <end position="590"/>
    </location>
</feature>
<feature type="transmembrane region" description="Helical" evidence="6">
    <location>
        <begin position="396"/>
        <end position="415"/>
    </location>
</feature>
<feature type="transmembrane region" description="Helical" evidence="6">
    <location>
        <begin position="502"/>
        <end position="527"/>
    </location>
</feature>
<evidence type="ECO:0000256" key="5">
    <source>
        <dbReference type="SAM" id="MobiDB-lite"/>
    </source>
</evidence>
<evidence type="ECO:0000313" key="8">
    <source>
        <dbReference type="EMBL" id="KAF9524757.1"/>
    </source>
</evidence>
<evidence type="ECO:0000256" key="6">
    <source>
        <dbReference type="SAM" id="Phobius"/>
    </source>
</evidence>
<feature type="transmembrane region" description="Helical" evidence="6">
    <location>
        <begin position="324"/>
        <end position="349"/>
    </location>
</feature>
<dbReference type="InterPro" id="IPR020846">
    <property type="entry name" value="MFS_dom"/>
</dbReference>
<evidence type="ECO:0000256" key="4">
    <source>
        <dbReference type="ARBA" id="ARBA00023136"/>
    </source>
</evidence>
<dbReference type="SUPFAM" id="SSF103473">
    <property type="entry name" value="MFS general substrate transporter"/>
    <property type="match status" value="1"/>
</dbReference>
<dbReference type="GO" id="GO:1990961">
    <property type="term" value="P:xenobiotic detoxification by transmembrane export across the plasma membrane"/>
    <property type="evidence" value="ECO:0007669"/>
    <property type="project" value="TreeGrafter"/>
</dbReference>
<dbReference type="Proteomes" id="UP000807306">
    <property type="component" value="Unassembled WGS sequence"/>
</dbReference>
<dbReference type="PANTHER" id="PTHR23502:SF23">
    <property type="entry name" value="FLUCONAZOLE RESISTANCE PROTEIN 1"/>
    <property type="match status" value="1"/>
</dbReference>
<feature type="transmembrane region" description="Helical" evidence="6">
    <location>
        <begin position="161"/>
        <end position="181"/>
    </location>
</feature>
<evidence type="ECO:0000313" key="9">
    <source>
        <dbReference type="Proteomes" id="UP000807306"/>
    </source>
</evidence>
<dbReference type="Gene3D" id="1.20.1250.20">
    <property type="entry name" value="MFS general substrate transporter like domains"/>
    <property type="match status" value="1"/>
</dbReference>
<protein>
    <submittedName>
        <fullName evidence="8">Major facilitator superfamily domain-containing protein</fullName>
    </submittedName>
</protein>
<comment type="subcellular location">
    <subcellularLocation>
        <location evidence="1">Membrane</location>
        <topology evidence="1">Multi-pass membrane protein</topology>
    </subcellularLocation>
</comment>
<keyword evidence="2 6" id="KW-0812">Transmembrane</keyword>
<sequence length="603" mass="66548">MIDIIRDSTVGFFVNRISGGRLLPFNDQRPDYVIPDKYAVTSPVESKIPSAANEPAFNEKSVKSAEISVVPVPTRSSSPSTNPNVLKSVESTQIDPRSSYLSGNSTLKFNEADLENGSPDDEKGRENEVVEEVQDSIYILVDWDGPEDPENPRNWTFRKRAFVAFSIGLLTFSVYIGSAIYTSSIPSLMETFNVPQVMGSLGLTLYVMAYGIGPMFLSPLQELPSLGRNPVYIVTLALFVIFNVPIVTAKNFSTILAFRFLTGFVGSPALASGGASMGDIFPPHRLPYAIGIWALGAVAGPITGPVIGGFAAQANGWKWPIYELLWISGFSLIFLSLLLPETMESTILLRRAQRLRKLTGNPNLRSQSEIDQANMSRREVAYESLVRPFILAMEPAVLFANLYLGLVYSVFYLWFEAFPIVFNGIYQMNLGVGSLPYLGFIVSGAITYTVYCLYLRYHLEPRYAKHGMLKPEARLEIGLMASISIPISLFMFGWTSRPSVHWIAPVIAAAIYLPGIFLSFQSILMYLAMSYPKYNASVFAANTLFRSVMASVFPLFGTAFFNNLGVGPGSSLLAGISLALIVVYFFLVKYGHILRVRSKYAQA</sequence>
<dbReference type="GO" id="GO:0005886">
    <property type="term" value="C:plasma membrane"/>
    <property type="evidence" value="ECO:0007669"/>
    <property type="project" value="TreeGrafter"/>
</dbReference>
<keyword evidence="9" id="KW-1185">Reference proteome</keyword>
<dbReference type="PROSITE" id="PS50850">
    <property type="entry name" value="MFS"/>
    <property type="match status" value="1"/>
</dbReference>
<feature type="transmembrane region" description="Helical" evidence="6">
    <location>
        <begin position="288"/>
        <end position="312"/>
    </location>
</feature>
<feature type="transmembrane region" description="Helical" evidence="6">
    <location>
        <begin position="201"/>
        <end position="218"/>
    </location>
</feature>
<dbReference type="FunFam" id="1.20.1250.20:FF:000011">
    <property type="entry name" value="MFS multidrug transporter, putative"/>
    <property type="match status" value="1"/>
</dbReference>
<feature type="region of interest" description="Disordered" evidence="5">
    <location>
        <begin position="69"/>
        <end position="104"/>
    </location>
</feature>
<dbReference type="InterPro" id="IPR011701">
    <property type="entry name" value="MFS"/>
</dbReference>
<dbReference type="EMBL" id="MU157893">
    <property type="protein sequence ID" value="KAF9524757.1"/>
    <property type="molecule type" value="Genomic_DNA"/>
</dbReference>
<feature type="compositionally biased region" description="Low complexity" evidence="5">
    <location>
        <begin position="69"/>
        <end position="85"/>
    </location>
</feature>
<evidence type="ECO:0000256" key="3">
    <source>
        <dbReference type="ARBA" id="ARBA00022989"/>
    </source>
</evidence>
<reference evidence="8" key="1">
    <citation type="submission" date="2020-11" db="EMBL/GenBank/DDBJ databases">
        <authorList>
            <consortium name="DOE Joint Genome Institute"/>
            <person name="Ahrendt S."/>
            <person name="Riley R."/>
            <person name="Andreopoulos W."/>
            <person name="Labutti K."/>
            <person name="Pangilinan J."/>
            <person name="Ruiz-Duenas F.J."/>
            <person name="Barrasa J.M."/>
            <person name="Sanchez-Garcia M."/>
            <person name="Camarero S."/>
            <person name="Miyauchi S."/>
            <person name="Serrano A."/>
            <person name="Linde D."/>
            <person name="Babiker R."/>
            <person name="Drula E."/>
            <person name="Ayuso-Fernandez I."/>
            <person name="Pacheco R."/>
            <person name="Padilla G."/>
            <person name="Ferreira P."/>
            <person name="Barriuso J."/>
            <person name="Kellner H."/>
            <person name="Castanera R."/>
            <person name="Alfaro M."/>
            <person name="Ramirez L."/>
            <person name="Pisabarro A.G."/>
            <person name="Kuo A."/>
            <person name="Tritt A."/>
            <person name="Lipzen A."/>
            <person name="He G."/>
            <person name="Yan M."/>
            <person name="Ng V."/>
            <person name="Cullen D."/>
            <person name="Martin F."/>
            <person name="Rosso M.-N."/>
            <person name="Henrissat B."/>
            <person name="Hibbett D."/>
            <person name="Martinez A.T."/>
            <person name="Grigoriev I.V."/>
        </authorList>
    </citation>
    <scope>NUCLEOTIDE SEQUENCE</scope>
    <source>
        <strain evidence="8">CBS 506.95</strain>
    </source>
</reference>